<dbReference type="InterPro" id="IPR016274">
    <property type="entry name" value="Histidine_acid_Pase_euk"/>
</dbReference>
<evidence type="ECO:0000256" key="1">
    <source>
        <dbReference type="ARBA" id="ARBA00004236"/>
    </source>
</evidence>
<evidence type="ECO:0000256" key="14">
    <source>
        <dbReference type="ARBA" id="ARBA00043691"/>
    </source>
</evidence>
<evidence type="ECO:0000256" key="13">
    <source>
        <dbReference type="ARBA" id="ARBA00043671"/>
    </source>
</evidence>
<dbReference type="EMBL" id="GDRN01075956">
    <property type="protein sequence ID" value="JAI62965.1"/>
    <property type="molecule type" value="Transcribed_RNA"/>
</dbReference>
<dbReference type="GO" id="GO:0052745">
    <property type="term" value="F:inositol phosphate phosphatase activity"/>
    <property type="evidence" value="ECO:0007669"/>
    <property type="project" value="TreeGrafter"/>
</dbReference>
<name>A0A0P4W9F6_SCYOL</name>
<comment type="catalytic activity">
    <reaction evidence="14">
        <text>1D-myo-inositol hexakisphosphate + H2O = 1D-myo-inositol 1,2,4,5,6-pentakisphosphate + phosphate</text>
        <dbReference type="Rhea" id="RHEA:16989"/>
        <dbReference type="ChEBI" id="CHEBI:15377"/>
        <dbReference type="ChEBI" id="CHEBI:43474"/>
        <dbReference type="ChEBI" id="CHEBI:57798"/>
        <dbReference type="ChEBI" id="CHEBI:58130"/>
        <dbReference type="EC" id="3.1.3.62"/>
    </reaction>
    <physiologicalReaction direction="left-to-right" evidence="14">
        <dbReference type="Rhea" id="RHEA:16990"/>
    </physiologicalReaction>
</comment>
<protein>
    <recommendedName>
        <fullName evidence="5">Multiple inositol polyphosphate phosphatase 1</fullName>
        <ecNumber evidence="4">3.1.3.62</ecNumber>
        <ecNumber evidence="3">3.1.3.80</ecNumber>
    </recommendedName>
    <alternativeName>
        <fullName evidence="11">2,3-bisphosphoglycerate 3-phosphatase</fullName>
    </alternativeName>
</protein>
<feature type="disulfide bond" evidence="17">
    <location>
        <begin position="272"/>
        <end position="287"/>
    </location>
</feature>
<feature type="disulfide bond" evidence="17">
    <location>
        <begin position="67"/>
        <end position="404"/>
    </location>
</feature>
<dbReference type="GO" id="GO:0034417">
    <property type="term" value="F:bisphosphoglycerate 3-phosphatase activity"/>
    <property type="evidence" value="ECO:0007669"/>
    <property type="project" value="UniProtKB-EC"/>
</dbReference>
<evidence type="ECO:0000256" key="3">
    <source>
        <dbReference type="ARBA" id="ARBA00012976"/>
    </source>
</evidence>
<evidence type="ECO:0000256" key="8">
    <source>
        <dbReference type="ARBA" id="ARBA00022801"/>
    </source>
</evidence>
<comment type="subcellular location">
    <subcellularLocation>
        <location evidence="1">Cell membrane</location>
    </subcellularLocation>
</comment>
<evidence type="ECO:0000256" key="15">
    <source>
        <dbReference type="ARBA" id="ARBA00043832"/>
    </source>
</evidence>
<sequence>MGRQGAATATSLTLCLMWLCCQCHSLPICEGVEDETPLHLLSTKTGYFNAHKDGSHWEKYTEAVHGCSAKQVWLLARHGTRFPTANDMGHLVKLLPPLSQRIRDNHRHDRGCLKEHDVSQLTDWFPPFELRDREQLQEMGHEEMASIGTHWREFLPDLFNVDFDPSLFKIDFTVKNRTEQSAYHFLRGMFGEDTVGNIELPKAYSPNFILRFYKACPRWLREVYKNNETTYKERWLFTETEHFKKMVHAVSARLGFMHPLSTDEMVAMYDECRYEAAWWPQRKSAWCSAFSHYDFEVMEYHQDLKYYYEDSFGHPLNPKTACQTLNDIRKLFQLTVQKDGEVKPRGVFYFAHDKTVFKVMASLGLFRPPQHLRHDNFEDMRNRVWRTSFISPFSANLAFVLYKCESEYKVALFFQGEPVPVGEVCQGTVCAWEELQHWLKENHLSCDLNALCMLKDEL</sequence>
<keyword evidence="6" id="KW-1003">Cell membrane</keyword>
<evidence type="ECO:0000256" key="5">
    <source>
        <dbReference type="ARBA" id="ARBA00018097"/>
    </source>
</evidence>
<dbReference type="SUPFAM" id="SSF53254">
    <property type="entry name" value="Phosphoglycerate mutase-like"/>
    <property type="match status" value="1"/>
</dbReference>
<dbReference type="GO" id="GO:0005886">
    <property type="term" value="C:plasma membrane"/>
    <property type="evidence" value="ECO:0007669"/>
    <property type="project" value="UniProtKB-SubCell"/>
</dbReference>
<comment type="catalytic activity">
    <reaction evidence="13">
        <text>1D-myo-inositol 1,2,4,5,6-pentakisphosphate + H2O = 1D-myo-inositol 1,2,5,6-tetrakisphosphate + phosphate</text>
        <dbReference type="Rhea" id="RHEA:77115"/>
        <dbReference type="ChEBI" id="CHEBI:15377"/>
        <dbReference type="ChEBI" id="CHEBI:43474"/>
        <dbReference type="ChEBI" id="CHEBI:57798"/>
        <dbReference type="ChEBI" id="CHEBI:195535"/>
        <dbReference type="EC" id="3.1.3.62"/>
    </reaction>
    <physiologicalReaction direction="left-to-right" evidence="13">
        <dbReference type="Rhea" id="RHEA:77116"/>
    </physiologicalReaction>
</comment>
<evidence type="ECO:0000256" key="9">
    <source>
        <dbReference type="ARBA" id="ARBA00023136"/>
    </source>
</evidence>
<keyword evidence="17" id="KW-1015">Disulfide bond</keyword>
<dbReference type="InterPro" id="IPR029033">
    <property type="entry name" value="His_PPase_superfam"/>
</dbReference>
<evidence type="ECO:0000256" key="18">
    <source>
        <dbReference type="SAM" id="SignalP"/>
    </source>
</evidence>
<evidence type="ECO:0000256" key="4">
    <source>
        <dbReference type="ARBA" id="ARBA00013040"/>
    </source>
</evidence>
<dbReference type="PANTHER" id="PTHR20963:SF8">
    <property type="entry name" value="MULTIPLE INOSITOL POLYPHOSPHATE PHOSPHATASE 1"/>
    <property type="match status" value="1"/>
</dbReference>
<evidence type="ECO:0000256" key="11">
    <source>
        <dbReference type="ARBA" id="ARBA00031642"/>
    </source>
</evidence>
<dbReference type="AlphaFoldDB" id="A0A0P4W9F6"/>
<feature type="active site" description="Proton donor" evidence="16">
    <location>
        <position position="353"/>
    </location>
</feature>
<keyword evidence="7 18" id="KW-0732">Signal</keyword>
<reference evidence="19" key="1">
    <citation type="submission" date="2015-09" db="EMBL/GenBank/DDBJ databases">
        <title>Scylla olivacea transcriptome.</title>
        <authorList>
            <person name="Ikhwanuddin M."/>
        </authorList>
    </citation>
    <scope>NUCLEOTIDE SEQUENCE</scope>
</reference>
<dbReference type="EC" id="3.1.3.62" evidence="4"/>
<dbReference type="PANTHER" id="PTHR20963">
    <property type="entry name" value="MULTIPLE INOSITOL POLYPHOSPHATE PHOSPHATASE-RELATED"/>
    <property type="match status" value="1"/>
</dbReference>
<dbReference type="InterPro" id="IPR000560">
    <property type="entry name" value="His_Pase_clade-2"/>
</dbReference>
<keyword evidence="10" id="KW-0325">Glycoprotein</keyword>
<dbReference type="GO" id="GO:0003993">
    <property type="term" value="F:acid phosphatase activity"/>
    <property type="evidence" value="ECO:0007669"/>
    <property type="project" value="TreeGrafter"/>
</dbReference>
<dbReference type="EC" id="3.1.3.80" evidence="3"/>
<comment type="catalytic activity">
    <reaction evidence="12">
        <text>1D-myo-inositol 1,2,5,6-tetrakisphosphate + H2O = 1D-myo-inositol 1,2,6-trisphosphate + phosphate</text>
        <dbReference type="Rhea" id="RHEA:77119"/>
        <dbReference type="ChEBI" id="CHEBI:15377"/>
        <dbReference type="ChEBI" id="CHEBI:43474"/>
        <dbReference type="ChEBI" id="CHEBI:195535"/>
        <dbReference type="ChEBI" id="CHEBI:195537"/>
        <dbReference type="EC" id="3.1.3.62"/>
    </reaction>
    <physiologicalReaction direction="left-to-right" evidence="12">
        <dbReference type="Rhea" id="RHEA:77120"/>
    </physiologicalReaction>
</comment>
<comment type="similarity">
    <text evidence="2">Belongs to the histidine acid phosphatase family. MINPP1 subfamily.</text>
</comment>
<evidence type="ECO:0000313" key="19">
    <source>
        <dbReference type="EMBL" id="JAI62964.1"/>
    </source>
</evidence>
<dbReference type="PIRSF" id="PIRSF000894">
    <property type="entry name" value="Acid_phosphatase"/>
    <property type="match status" value="1"/>
</dbReference>
<dbReference type="EMBL" id="GDRN01075958">
    <property type="protein sequence ID" value="JAI62964.1"/>
    <property type="molecule type" value="Transcribed_RNA"/>
</dbReference>
<evidence type="ECO:0000256" key="6">
    <source>
        <dbReference type="ARBA" id="ARBA00022475"/>
    </source>
</evidence>
<organism evidence="19">
    <name type="scientific">Scylla olivacea</name>
    <name type="common">Orange mud crab</name>
    <name type="synonym">Cancer olivacea</name>
    <dbReference type="NCBI Taxonomy" id="85551"/>
    <lineage>
        <taxon>Eukaryota</taxon>
        <taxon>Metazoa</taxon>
        <taxon>Ecdysozoa</taxon>
        <taxon>Arthropoda</taxon>
        <taxon>Crustacea</taxon>
        <taxon>Multicrustacea</taxon>
        <taxon>Malacostraca</taxon>
        <taxon>Eumalacostraca</taxon>
        <taxon>Eucarida</taxon>
        <taxon>Decapoda</taxon>
        <taxon>Pleocyemata</taxon>
        <taxon>Brachyura</taxon>
        <taxon>Eubrachyura</taxon>
        <taxon>Portunoidea</taxon>
        <taxon>Portunidae</taxon>
        <taxon>Portuninae</taxon>
        <taxon>Scylla</taxon>
    </lineage>
</organism>
<feature type="active site" description="Nucleophile" evidence="16">
    <location>
        <position position="78"/>
    </location>
</feature>
<evidence type="ECO:0000256" key="16">
    <source>
        <dbReference type="PIRSR" id="PIRSR000894-1"/>
    </source>
</evidence>
<feature type="signal peptide" evidence="18">
    <location>
        <begin position="1"/>
        <end position="25"/>
    </location>
</feature>
<accession>A0A0P4W9F6</accession>
<keyword evidence="8" id="KW-0378">Hydrolase</keyword>
<evidence type="ECO:0000256" key="10">
    <source>
        <dbReference type="ARBA" id="ARBA00023180"/>
    </source>
</evidence>
<evidence type="ECO:0000256" key="7">
    <source>
        <dbReference type="ARBA" id="ARBA00022729"/>
    </source>
</evidence>
<comment type="catalytic activity">
    <reaction evidence="15">
        <text>(2R)-2,3-bisphosphoglycerate + H2O = (2R)-2-phosphoglycerate + phosphate</text>
        <dbReference type="Rhea" id="RHEA:27381"/>
        <dbReference type="ChEBI" id="CHEBI:15377"/>
        <dbReference type="ChEBI" id="CHEBI:43474"/>
        <dbReference type="ChEBI" id="CHEBI:58248"/>
        <dbReference type="ChEBI" id="CHEBI:58289"/>
        <dbReference type="EC" id="3.1.3.80"/>
    </reaction>
    <physiologicalReaction direction="left-to-right" evidence="15">
        <dbReference type="Rhea" id="RHEA:27382"/>
    </physiologicalReaction>
</comment>
<feature type="chain" id="PRO_5010918758" description="Multiple inositol polyphosphate phosphatase 1" evidence="18">
    <location>
        <begin position="26"/>
        <end position="458"/>
    </location>
</feature>
<dbReference type="Pfam" id="PF00328">
    <property type="entry name" value="His_Phos_2"/>
    <property type="match status" value="1"/>
</dbReference>
<dbReference type="Gene3D" id="3.40.50.1240">
    <property type="entry name" value="Phosphoglycerate mutase-like"/>
    <property type="match status" value="1"/>
</dbReference>
<proteinExistence type="inferred from homology"/>
<dbReference type="CDD" id="cd07061">
    <property type="entry name" value="HP_HAP_like"/>
    <property type="match status" value="1"/>
</dbReference>
<evidence type="ECO:0000256" key="17">
    <source>
        <dbReference type="PIRSR" id="PIRSR000894-2"/>
    </source>
</evidence>
<evidence type="ECO:0000256" key="12">
    <source>
        <dbReference type="ARBA" id="ARBA00043668"/>
    </source>
</evidence>
<keyword evidence="9" id="KW-0472">Membrane</keyword>
<evidence type="ECO:0000256" key="2">
    <source>
        <dbReference type="ARBA" id="ARBA00008422"/>
    </source>
</evidence>